<proteinExistence type="predicted"/>
<dbReference type="PANTHER" id="PTHR38137">
    <property type="entry name" value="PRC-BARREL DOMAIN PROTEIN"/>
    <property type="match status" value="1"/>
</dbReference>
<dbReference type="Gene3D" id="2.30.30.240">
    <property type="entry name" value="PRC-barrel domain"/>
    <property type="match status" value="1"/>
</dbReference>
<keyword evidence="3" id="KW-1185">Reference proteome</keyword>
<dbReference type="GeneID" id="24891329"/>
<dbReference type="STRING" id="1301915.JH146_0727"/>
<dbReference type="InterPro" id="IPR027275">
    <property type="entry name" value="PRC-brl_dom"/>
</dbReference>
<dbReference type="OrthoDB" id="85079at2157"/>
<evidence type="ECO:0000313" key="2">
    <source>
        <dbReference type="EMBL" id="AIJ05575.1"/>
    </source>
</evidence>
<organism evidence="2 3">
    <name type="scientific">Methanocaldococcus bathoardescens</name>
    <dbReference type="NCBI Taxonomy" id="1301915"/>
    <lineage>
        <taxon>Archaea</taxon>
        <taxon>Methanobacteriati</taxon>
        <taxon>Methanobacteriota</taxon>
        <taxon>Methanomada group</taxon>
        <taxon>Methanococci</taxon>
        <taxon>Methanococcales</taxon>
        <taxon>Methanocaldococcaceae</taxon>
        <taxon>Methanocaldococcus</taxon>
    </lineage>
</organism>
<dbReference type="KEGG" id="mjh:JH146_0727"/>
<accession>A0A076LB57</accession>
<dbReference type="PANTHER" id="PTHR38137:SF2">
    <property type="entry name" value="PRC-BARREL DOMAIN-CONTAINING PROTEIN"/>
    <property type="match status" value="1"/>
</dbReference>
<feature type="domain" description="PRC-barrel" evidence="1">
    <location>
        <begin position="2"/>
        <end position="76"/>
    </location>
</feature>
<dbReference type="AlphaFoldDB" id="A0A076LB57"/>
<evidence type="ECO:0000259" key="1">
    <source>
        <dbReference type="Pfam" id="PF05239"/>
    </source>
</evidence>
<dbReference type="RefSeq" id="WP_048201742.1">
    <property type="nucleotide sequence ID" value="NZ_CP009149.1"/>
</dbReference>
<gene>
    <name evidence="2" type="ORF">JH146_0727</name>
</gene>
<dbReference type="SUPFAM" id="SSF50346">
    <property type="entry name" value="PRC-barrel domain"/>
    <property type="match status" value="1"/>
</dbReference>
<evidence type="ECO:0000313" key="3">
    <source>
        <dbReference type="Proteomes" id="UP000028781"/>
    </source>
</evidence>
<protein>
    <recommendedName>
        <fullName evidence="1">PRC-barrel domain-containing protein</fullName>
    </recommendedName>
</protein>
<dbReference type="Pfam" id="PF05239">
    <property type="entry name" value="PRC"/>
    <property type="match status" value="1"/>
</dbReference>
<dbReference type="EMBL" id="CP009149">
    <property type="protein sequence ID" value="AIJ05575.1"/>
    <property type="molecule type" value="Genomic_DNA"/>
</dbReference>
<name>A0A076LB57_9EURY</name>
<dbReference type="Proteomes" id="UP000028781">
    <property type="component" value="Chromosome"/>
</dbReference>
<dbReference type="InterPro" id="IPR011033">
    <property type="entry name" value="PRC_barrel-like_sf"/>
</dbReference>
<sequence>MEKMPAKLLFERNVIGNMGSVIGRVKDIIFDEKVGKLVSLEIEPVENSPVMVEEGKNVLIPYKIVVAVKDVVVIDEKCLNKISIRPSTH</sequence>
<reference evidence="2 3" key="1">
    <citation type="journal article" date="2015" name="Int. J. Syst. Evol. Microbiol.">
        <title>M ethanocaldococcus bathoardescens sp. nov., a hyperthermophilic methanogen isolated from a volcanically active deep-sea hydrothermal vent.</title>
        <authorList>
            <person name="Stewart L.C."/>
            <person name="Jung J.H."/>
            <person name="Kim Y.T."/>
            <person name="Kwon S.W."/>
            <person name="Park C.S."/>
            <person name="Holden J.F."/>
        </authorList>
    </citation>
    <scope>NUCLEOTIDE SEQUENCE [LARGE SCALE GENOMIC DNA]</scope>
    <source>
        <strain evidence="2 3">JH146</strain>
    </source>
</reference>
<dbReference type="HOGENOM" id="CLU_174517_0_0_2"/>